<name>A0ABS8XGX1_9BURK</name>
<dbReference type="PROSITE" id="PS51257">
    <property type="entry name" value="PROKAR_LIPOPROTEIN"/>
    <property type="match status" value="1"/>
</dbReference>
<sequence length="229" mass="24404">MRTDIQMETRGMKRRSMLASIAALGLSACAGGPVKPGADQQIRSVAILSLLGEEPPYASIGLTVFNNSYRPIKTEGKLAEAIESTIRSRLQTGRPQWQVKPVAEASAIRAVLQDKPALRLKRQTDIGRIESLLPDLAARSEVDAVFVVAALQMDFVGDAGAGVVSRYQREAQLMAATRLALVSRAGVELAGGDGYFNEVLKKVPQGGLAESMVRAVNAAVQQAAQQAGY</sequence>
<evidence type="ECO:0008006" key="4">
    <source>
        <dbReference type="Google" id="ProtNLM"/>
    </source>
</evidence>
<dbReference type="RefSeq" id="WP_233393202.1">
    <property type="nucleotide sequence ID" value="NZ_JAJTWT010000006.1"/>
</dbReference>
<evidence type="ECO:0000313" key="2">
    <source>
        <dbReference type="EMBL" id="MCE4538762.1"/>
    </source>
</evidence>
<keyword evidence="1" id="KW-0732">Signal</keyword>
<reference evidence="2 3" key="1">
    <citation type="submission" date="2021-12" db="EMBL/GenBank/DDBJ databases">
        <title>Genome seq of p7.</title>
        <authorList>
            <person name="Seo T."/>
        </authorList>
    </citation>
    <scope>NUCLEOTIDE SEQUENCE [LARGE SCALE GENOMIC DNA]</scope>
    <source>
        <strain evidence="2 3">P7</strain>
    </source>
</reference>
<accession>A0ABS8XGX1</accession>
<protein>
    <recommendedName>
        <fullName evidence="4">Lipoprotein</fullName>
    </recommendedName>
</protein>
<comment type="caution">
    <text evidence="2">The sequence shown here is derived from an EMBL/GenBank/DDBJ whole genome shotgun (WGS) entry which is preliminary data.</text>
</comment>
<feature type="chain" id="PRO_5047528371" description="Lipoprotein" evidence="1">
    <location>
        <begin position="31"/>
        <end position="229"/>
    </location>
</feature>
<gene>
    <name evidence="2" type="ORF">LXT12_16030</name>
</gene>
<feature type="signal peptide" evidence="1">
    <location>
        <begin position="1"/>
        <end position="30"/>
    </location>
</feature>
<keyword evidence="3" id="KW-1185">Reference proteome</keyword>
<organism evidence="2 3">
    <name type="scientific">Pelomonas caseinilytica</name>
    <dbReference type="NCBI Taxonomy" id="2906763"/>
    <lineage>
        <taxon>Bacteria</taxon>
        <taxon>Pseudomonadati</taxon>
        <taxon>Pseudomonadota</taxon>
        <taxon>Betaproteobacteria</taxon>
        <taxon>Burkholderiales</taxon>
        <taxon>Sphaerotilaceae</taxon>
        <taxon>Roseateles</taxon>
    </lineage>
</organism>
<evidence type="ECO:0000313" key="3">
    <source>
        <dbReference type="Proteomes" id="UP001201463"/>
    </source>
</evidence>
<dbReference type="EMBL" id="JAJTWT010000006">
    <property type="protein sequence ID" value="MCE4538762.1"/>
    <property type="molecule type" value="Genomic_DNA"/>
</dbReference>
<proteinExistence type="predicted"/>
<dbReference type="Proteomes" id="UP001201463">
    <property type="component" value="Unassembled WGS sequence"/>
</dbReference>
<evidence type="ECO:0000256" key="1">
    <source>
        <dbReference type="SAM" id="SignalP"/>
    </source>
</evidence>